<dbReference type="PATRIC" id="fig|438.15.peg.2505"/>
<evidence type="ECO:0000313" key="3">
    <source>
        <dbReference type="Proteomes" id="UP000093796"/>
    </source>
</evidence>
<reference evidence="2 3" key="1">
    <citation type="submission" date="2016-05" db="EMBL/GenBank/DDBJ databases">
        <title>Genome sequencing of Acetobacter pasteurianus strain SRCM100623.</title>
        <authorList>
            <person name="Song Y.R."/>
        </authorList>
    </citation>
    <scope>NUCLEOTIDE SEQUENCE [LARGE SCALE GENOMIC DNA]</scope>
    <source>
        <strain evidence="2 3">SRCM100623</strain>
    </source>
</reference>
<name>A0A1A0D7P0_ACEPA</name>
<accession>A0A1A0D7P0</accession>
<feature type="transmembrane region" description="Helical" evidence="1">
    <location>
        <begin position="29"/>
        <end position="54"/>
    </location>
</feature>
<evidence type="ECO:0000256" key="1">
    <source>
        <dbReference type="SAM" id="Phobius"/>
    </source>
</evidence>
<protein>
    <submittedName>
        <fullName evidence="2">Uncharacterized protein</fullName>
    </submittedName>
</protein>
<dbReference type="OrthoDB" id="7862423at2"/>
<dbReference type="AlphaFoldDB" id="A0A1A0D7P0"/>
<proteinExistence type="predicted"/>
<dbReference type="RefSeq" id="WP_003628935.1">
    <property type="nucleotide sequence ID" value="NZ_LYUD01000119.1"/>
</dbReference>
<keyword evidence="1" id="KW-1133">Transmembrane helix</keyword>
<evidence type="ECO:0000313" key="2">
    <source>
        <dbReference type="EMBL" id="OAZ70602.1"/>
    </source>
</evidence>
<keyword evidence="1" id="KW-0472">Membrane</keyword>
<sequence length="97" mass="10666">MLTPHKNPPPAPTPWFAARRFGYGAGLPIAWQGWVALGLFLAVTLGSSFGLSFVPLHRPLLTVGVVMVLNLAATAAFFWVCKTRTQGGWKWRWGTQD</sequence>
<comment type="caution">
    <text evidence="2">The sequence shown here is derived from an EMBL/GenBank/DDBJ whole genome shotgun (WGS) entry which is preliminary data.</text>
</comment>
<feature type="transmembrane region" description="Helical" evidence="1">
    <location>
        <begin position="60"/>
        <end position="81"/>
    </location>
</feature>
<keyword evidence="1" id="KW-0812">Transmembrane</keyword>
<dbReference type="EMBL" id="LYUD01000119">
    <property type="protein sequence ID" value="OAZ70602.1"/>
    <property type="molecule type" value="Genomic_DNA"/>
</dbReference>
<gene>
    <name evidence="2" type="ORF">SRCM100623_02259</name>
</gene>
<dbReference type="Proteomes" id="UP000093796">
    <property type="component" value="Unassembled WGS sequence"/>
</dbReference>
<organism evidence="2 3">
    <name type="scientific">Acetobacter pasteurianus</name>
    <name type="common">Acetobacter turbidans</name>
    <dbReference type="NCBI Taxonomy" id="438"/>
    <lineage>
        <taxon>Bacteria</taxon>
        <taxon>Pseudomonadati</taxon>
        <taxon>Pseudomonadota</taxon>
        <taxon>Alphaproteobacteria</taxon>
        <taxon>Acetobacterales</taxon>
        <taxon>Acetobacteraceae</taxon>
        <taxon>Acetobacter</taxon>
    </lineage>
</organism>